<dbReference type="GeneID" id="7446267"/>
<name>B8LD24_THAPS</name>
<dbReference type="KEGG" id="tps:THAPSDRAFT_11100"/>
<keyword evidence="3" id="KW-1185">Reference proteome</keyword>
<dbReference type="Gene3D" id="1.10.30.10">
    <property type="entry name" value="High mobility group box domain"/>
    <property type="match status" value="1"/>
</dbReference>
<dbReference type="eggNOG" id="ENOG502QR8K">
    <property type="taxonomic scope" value="Eukaryota"/>
</dbReference>
<dbReference type="RefSeq" id="XP_002296910.1">
    <property type="nucleotide sequence ID" value="XM_002296874.1"/>
</dbReference>
<feature type="compositionally biased region" description="Basic and acidic residues" evidence="1">
    <location>
        <begin position="536"/>
        <end position="554"/>
    </location>
</feature>
<feature type="compositionally biased region" description="Basic and acidic residues" evidence="1">
    <location>
        <begin position="290"/>
        <end position="305"/>
    </location>
</feature>
<proteinExistence type="predicted"/>
<dbReference type="EMBL" id="DS999419">
    <property type="protein sequence ID" value="EED86638.1"/>
    <property type="molecule type" value="Genomic_DNA"/>
</dbReference>
<dbReference type="AlphaFoldDB" id="B8LD24"/>
<organism evidence="2 3">
    <name type="scientific">Thalassiosira pseudonana</name>
    <name type="common">Marine diatom</name>
    <name type="synonym">Cyclotella nana</name>
    <dbReference type="NCBI Taxonomy" id="35128"/>
    <lineage>
        <taxon>Eukaryota</taxon>
        <taxon>Sar</taxon>
        <taxon>Stramenopiles</taxon>
        <taxon>Ochrophyta</taxon>
        <taxon>Bacillariophyta</taxon>
        <taxon>Coscinodiscophyceae</taxon>
        <taxon>Thalassiosirophycidae</taxon>
        <taxon>Thalassiosirales</taxon>
        <taxon>Thalassiosiraceae</taxon>
        <taxon>Thalassiosira</taxon>
    </lineage>
</organism>
<dbReference type="InterPro" id="IPR036910">
    <property type="entry name" value="HMG_box_dom_sf"/>
</dbReference>
<feature type="region of interest" description="Disordered" evidence="1">
    <location>
        <begin position="266"/>
        <end position="307"/>
    </location>
</feature>
<sequence>MAPRSDHAFITESRNAKSEAPPQQAGSRTNVFLRHISREYRAPQFSVLPVSFVSEIEGATVFSTVSLLNLVLTNLSGTAFSLDLPCCHARFRRINPAPSIVLFSTYQPTMSICTSASKRSTSSEMEKPNRPCSVYNLFFLLEREVLLHDIDPNRPQRRQAEIESNFKRSVSTDNDERPIKYRHLVLADNWYKTGRKDRKHRKVKGPSIGFADLNKMISQRWKSGVPEDVRTYLKRLLDKEWVVYCKELKLHEDEKNGLVKAKTATDCDEEEGEMEEVSVPAQKQSIGGMDRLKSEDPSDVTDRPDNNFLNVNNHRIIEHRHSMPTALLYQGNGFNLNDVSDRTEIDDASALAALKNFNELMREKHERSNDMMMQIHSNSNNNMMRSMNRYLHGATTAFPPACDFGNTNASSTINPFGFGASSYARPFHHRTISAPNVLGLSSVAHNTEPFLCRPTSYHRECDESTLDEEEQQLGLRGEDPFSQLGLFHPVADTVPSQESLNREVMFLSRSRRSMSQVKEQANSSPKDVAPFQSIQDNDHGKLPHLPLRPERHHSSVSDDEVVEILYCSKEKEEDGFSCINSVCGSNAVGLDLELCMPCV</sequence>
<protein>
    <recommendedName>
        <fullName evidence="4">HMG box domain-containing protein</fullName>
    </recommendedName>
</protein>
<dbReference type="Proteomes" id="UP000001449">
    <property type="component" value="Unassembled WGS sequence"/>
</dbReference>
<dbReference type="PaxDb" id="35128-Thaps11100"/>
<reference evidence="2 3" key="1">
    <citation type="journal article" date="2004" name="Science">
        <title>The genome of the diatom Thalassiosira pseudonana: ecology, evolution, and metabolism.</title>
        <authorList>
            <person name="Armbrust E.V."/>
            <person name="Berges J.A."/>
            <person name="Bowler C."/>
            <person name="Green B.R."/>
            <person name="Martinez D."/>
            <person name="Putnam N.H."/>
            <person name="Zhou S."/>
            <person name="Allen A.E."/>
            <person name="Apt K.E."/>
            <person name="Bechner M."/>
            <person name="Brzezinski M.A."/>
            <person name="Chaal B.K."/>
            <person name="Chiovitti A."/>
            <person name="Davis A.K."/>
            <person name="Demarest M.S."/>
            <person name="Detter J.C."/>
            <person name="Glavina T."/>
            <person name="Goodstein D."/>
            <person name="Hadi M.Z."/>
            <person name="Hellsten U."/>
            <person name="Hildebrand M."/>
            <person name="Jenkins B.D."/>
            <person name="Jurka J."/>
            <person name="Kapitonov V.V."/>
            <person name="Kroger N."/>
            <person name="Lau W.W."/>
            <person name="Lane T.W."/>
            <person name="Larimer F.W."/>
            <person name="Lippmeier J.C."/>
            <person name="Lucas S."/>
            <person name="Medina M."/>
            <person name="Montsant A."/>
            <person name="Obornik M."/>
            <person name="Parker M.S."/>
            <person name="Palenik B."/>
            <person name="Pazour G.J."/>
            <person name="Richardson P.M."/>
            <person name="Rynearson T.A."/>
            <person name="Saito M.A."/>
            <person name="Schwartz D.C."/>
            <person name="Thamatrakoln K."/>
            <person name="Valentin K."/>
            <person name="Vardi A."/>
            <person name="Wilkerson F.P."/>
            <person name="Rokhsar D.S."/>
        </authorList>
    </citation>
    <scope>NUCLEOTIDE SEQUENCE [LARGE SCALE GENOMIC DNA]</scope>
    <source>
        <strain evidence="2 3">CCMP1335</strain>
    </source>
</reference>
<accession>B8LD24</accession>
<feature type="region of interest" description="Disordered" evidence="1">
    <location>
        <begin position="511"/>
        <end position="554"/>
    </location>
</feature>
<evidence type="ECO:0000256" key="1">
    <source>
        <dbReference type="SAM" id="MobiDB-lite"/>
    </source>
</evidence>
<feature type="compositionally biased region" description="Polar residues" evidence="1">
    <location>
        <begin position="513"/>
        <end position="525"/>
    </location>
</feature>
<evidence type="ECO:0000313" key="3">
    <source>
        <dbReference type="Proteomes" id="UP000001449"/>
    </source>
</evidence>
<reference evidence="2 3" key="2">
    <citation type="journal article" date="2008" name="Nature">
        <title>The Phaeodactylum genome reveals the evolutionary history of diatom genomes.</title>
        <authorList>
            <person name="Bowler C."/>
            <person name="Allen A.E."/>
            <person name="Badger J.H."/>
            <person name="Grimwood J."/>
            <person name="Jabbari K."/>
            <person name="Kuo A."/>
            <person name="Maheswari U."/>
            <person name="Martens C."/>
            <person name="Maumus F."/>
            <person name="Otillar R.P."/>
            <person name="Rayko E."/>
            <person name="Salamov A."/>
            <person name="Vandepoele K."/>
            <person name="Beszteri B."/>
            <person name="Gruber A."/>
            <person name="Heijde M."/>
            <person name="Katinka M."/>
            <person name="Mock T."/>
            <person name="Valentin K."/>
            <person name="Verret F."/>
            <person name="Berges J.A."/>
            <person name="Brownlee C."/>
            <person name="Cadoret J.P."/>
            <person name="Chiovitti A."/>
            <person name="Choi C.J."/>
            <person name="Coesel S."/>
            <person name="De Martino A."/>
            <person name="Detter J.C."/>
            <person name="Durkin C."/>
            <person name="Falciatore A."/>
            <person name="Fournet J."/>
            <person name="Haruta M."/>
            <person name="Huysman M.J."/>
            <person name="Jenkins B.D."/>
            <person name="Jiroutova K."/>
            <person name="Jorgensen R.E."/>
            <person name="Joubert Y."/>
            <person name="Kaplan A."/>
            <person name="Kroger N."/>
            <person name="Kroth P.G."/>
            <person name="La Roche J."/>
            <person name="Lindquist E."/>
            <person name="Lommer M."/>
            <person name="Martin-Jezequel V."/>
            <person name="Lopez P.J."/>
            <person name="Lucas S."/>
            <person name="Mangogna M."/>
            <person name="McGinnis K."/>
            <person name="Medlin L.K."/>
            <person name="Montsant A."/>
            <person name="Oudot-Le Secq M.P."/>
            <person name="Napoli C."/>
            <person name="Obornik M."/>
            <person name="Parker M.S."/>
            <person name="Petit J.L."/>
            <person name="Porcel B.M."/>
            <person name="Poulsen N."/>
            <person name="Robison M."/>
            <person name="Rychlewski L."/>
            <person name="Rynearson T.A."/>
            <person name="Schmutz J."/>
            <person name="Shapiro H."/>
            <person name="Siaut M."/>
            <person name="Stanley M."/>
            <person name="Sussman M.R."/>
            <person name="Taylor A.R."/>
            <person name="Vardi A."/>
            <person name="von Dassow P."/>
            <person name="Vyverman W."/>
            <person name="Willis A."/>
            <person name="Wyrwicz L.S."/>
            <person name="Rokhsar D.S."/>
            <person name="Weissenbach J."/>
            <person name="Armbrust E.V."/>
            <person name="Green B.R."/>
            <person name="Van de Peer Y."/>
            <person name="Grigoriev I.V."/>
        </authorList>
    </citation>
    <scope>NUCLEOTIDE SEQUENCE [LARGE SCALE GENOMIC DNA]</scope>
    <source>
        <strain evidence="2 3">CCMP1335</strain>
    </source>
</reference>
<dbReference type="InParanoid" id="B8LD24"/>
<evidence type="ECO:0000313" key="2">
    <source>
        <dbReference type="EMBL" id="EED86638.1"/>
    </source>
</evidence>
<dbReference type="HOGENOM" id="CLU_456004_0_0_1"/>
<evidence type="ECO:0008006" key="4">
    <source>
        <dbReference type="Google" id="ProtNLM"/>
    </source>
</evidence>
<gene>
    <name evidence="2" type="ORF">THAPSDRAFT_11100</name>
</gene>
<feature type="compositionally biased region" description="Acidic residues" evidence="1">
    <location>
        <begin position="266"/>
        <end position="276"/>
    </location>
</feature>